<keyword evidence="6 12" id="KW-0805">Transcription regulation</keyword>
<dbReference type="InterPro" id="IPR052496">
    <property type="entry name" value="Orphan_Nuclear_Rcpt"/>
</dbReference>
<dbReference type="Proteomes" id="UP001152747">
    <property type="component" value="Unassembled WGS sequence"/>
</dbReference>
<keyword evidence="7 12" id="KW-0238">DNA-binding</keyword>
<keyword evidence="9 12" id="KW-0675">Receptor</keyword>
<evidence type="ECO:0000313" key="16">
    <source>
        <dbReference type="EMBL" id="CAI5448817.1"/>
    </source>
</evidence>
<dbReference type="SMART" id="SM00399">
    <property type="entry name" value="ZnF_C4"/>
    <property type="match status" value="1"/>
</dbReference>
<feature type="domain" description="NR LBD" evidence="15">
    <location>
        <begin position="152"/>
        <end position="421"/>
    </location>
</feature>
<dbReference type="CDD" id="cd06960">
    <property type="entry name" value="NR_DBD_HNF4A"/>
    <property type="match status" value="1"/>
</dbReference>
<keyword evidence="10 12" id="KW-0539">Nucleus</keyword>
<feature type="domain" description="Nuclear receptor" evidence="14">
    <location>
        <begin position="38"/>
        <end position="113"/>
    </location>
</feature>
<evidence type="ECO:0000256" key="3">
    <source>
        <dbReference type="ARBA" id="ARBA00022723"/>
    </source>
</evidence>
<keyword evidence="5 12" id="KW-0862">Zinc</keyword>
<feature type="region of interest" description="Disordered" evidence="13">
    <location>
        <begin position="9"/>
        <end position="28"/>
    </location>
</feature>
<dbReference type="InterPro" id="IPR013088">
    <property type="entry name" value="Znf_NHR/GATA"/>
</dbReference>
<evidence type="ECO:0000256" key="11">
    <source>
        <dbReference type="ARBA" id="ARBA00037512"/>
    </source>
</evidence>
<dbReference type="GO" id="GO:0000978">
    <property type="term" value="F:RNA polymerase II cis-regulatory region sequence-specific DNA binding"/>
    <property type="evidence" value="ECO:0007669"/>
    <property type="project" value="InterPro"/>
</dbReference>
<evidence type="ECO:0000256" key="12">
    <source>
        <dbReference type="RuleBase" id="RU004334"/>
    </source>
</evidence>
<comment type="caution">
    <text evidence="16">The sequence shown here is derived from an EMBL/GenBank/DDBJ whole genome shotgun (WGS) entry which is preliminary data.</text>
</comment>
<evidence type="ECO:0000256" key="1">
    <source>
        <dbReference type="ARBA" id="ARBA00004123"/>
    </source>
</evidence>
<dbReference type="Gene3D" id="1.10.565.10">
    <property type="entry name" value="Retinoid X Receptor"/>
    <property type="match status" value="1"/>
</dbReference>
<dbReference type="AlphaFoldDB" id="A0A9P1IPG6"/>
<dbReference type="EMBL" id="CANHGI010000004">
    <property type="protein sequence ID" value="CAI5448817.1"/>
    <property type="molecule type" value="Genomic_DNA"/>
</dbReference>
<feature type="region of interest" description="Disordered" evidence="13">
    <location>
        <begin position="518"/>
        <end position="551"/>
    </location>
</feature>
<evidence type="ECO:0000259" key="14">
    <source>
        <dbReference type="PROSITE" id="PS51030"/>
    </source>
</evidence>
<evidence type="ECO:0000256" key="13">
    <source>
        <dbReference type="SAM" id="MobiDB-lite"/>
    </source>
</evidence>
<dbReference type="InterPro" id="IPR035500">
    <property type="entry name" value="NHR-like_dom_sf"/>
</dbReference>
<reference evidence="16" key="1">
    <citation type="submission" date="2022-11" db="EMBL/GenBank/DDBJ databases">
        <authorList>
            <person name="Kikuchi T."/>
        </authorList>
    </citation>
    <scope>NUCLEOTIDE SEQUENCE</scope>
    <source>
        <strain evidence="16">PS1010</strain>
    </source>
</reference>
<evidence type="ECO:0000256" key="9">
    <source>
        <dbReference type="ARBA" id="ARBA00023170"/>
    </source>
</evidence>
<evidence type="ECO:0000256" key="10">
    <source>
        <dbReference type="ARBA" id="ARBA00023242"/>
    </source>
</evidence>
<organism evidence="16 17">
    <name type="scientific">Caenorhabditis angaria</name>
    <dbReference type="NCBI Taxonomy" id="860376"/>
    <lineage>
        <taxon>Eukaryota</taxon>
        <taxon>Metazoa</taxon>
        <taxon>Ecdysozoa</taxon>
        <taxon>Nematoda</taxon>
        <taxon>Chromadorea</taxon>
        <taxon>Rhabditida</taxon>
        <taxon>Rhabditina</taxon>
        <taxon>Rhabditomorpha</taxon>
        <taxon>Rhabditoidea</taxon>
        <taxon>Rhabditidae</taxon>
        <taxon>Peloderinae</taxon>
        <taxon>Caenorhabditis</taxon>
    </lineage>
</organism>
<keyword evidence="8 12" id="KW-0804">Transcription</keyword>
<dbReference type="PROSITE" id="PS00031">
    <property type="entry name" value="NUCLEAR_REC_DBD_1"/>
    <property type="match status" value="1"/>
</dbReference>
<evidence type="ECO:0000256" key="2">
    <source>
        <dbReference type="ARBA" id="ARBA00005993"/>
    </source>
</evidence>
<dbReference type="PROSITE" id="PS51030">
    <property type="entry name" value="NUCLEAR_REC_DBD_2"/>
    <property type="match status" value="1"/>
</dbReference>
<dbReference type="SUPFAM" id="SSF48508">
    <property type="entry name" value="Nuclear receptor ligand-binding domain"/>
    <property type="match status" value="1"/>
</dbReference>
<dbReference type="GO" id="GO:0003700">
    <property type="term" value="F:DNA-binding transcription factor activity"/>
    <property type="evidence" value="ECO:0007669"/>
    <property type="project" value="InterPro"/>
</dbReference>
<dbReference type="InterPro" id="IPR001628">
    <property type="entry name" value="Znf_hrmn_rcpt"/>
</dbReference>
<evidence type="ECO:0000256" key="6">
    <source>
        <dbReference type="ARBA" id="ARBA00023015"/>
    </source>
</evidence>
<proteinExistence type="inferred from homology"/>
<evidence type="ECO:0000256" key="8">
    <source>
        <dbReference type="ARBA" id="ARBA00023163"/>
    </source>
</evidence>
<feature type="compositionally biased region" description="Polar residues" evidence="13">
    <location>
        <begin position="518"/>
        <end position="543"/>
    </location>
</feature>
<dbReference type="InterPro" id="IPR000536">
    <property type="entry name" value="Nucl_hrmn_rcpt_lig-bd"/>
</dbReference>
<comment type="function">
    <text evidence="11">Orphan nuclear receptor.</text>
</comment>
<gene>
    <name evidence="16" type="ORF">CAMP_LOCUS11454</name>
</gene>
<dbReference type="GO" id="GO:0005634">
    <property type="term" value="C:nucleus"/>
    <property type="evidence" value="ECO:0007669"/>
    <property type="project" value="UniProtKB-SubCell"/>
</dbReference>
<dbReference type="PRINTS" id="PR00047">
    <property type="entry name" value="STROIDFINGER"/>
</dbReference>
<comment type="similarity">
    <text evidence="2 12">Belongs to the nuclear hormone receptor family.</text>
</comment>
<accession>A0A9P1IPG6</accession>
<sequence length="625" mass="71174">MSNSLIVLDSEDDNEDSNSTPVQQSGSTANLASLATTTNLCRVCGAEKAAMHYGALSCVGCKGFFRRALLKADQLECALDGCCPVSCYQKNNCRSCRFNKCLNEGMKPAFVRPNRDIPPKPRKPPPVVSCELGEKGKTVKTREEWMKKMTVEMRTVLMNLLNIETKIMKGDTNDHASKLYPLKGIDKLRDIIENPVSLRGKRTEMRYEGYRMAANNELCAIAYRRLIAAIDWIEQLSPLLGHLSVEDKISLVKNSFAPLMIFNFAARTAECCTDKNILCLCNFAYVPRNISKMYSDTYHLGNGLVERTLNELVDVYREYGMKEEEIVCVNALLCLNPLAKDLSEELFEKVVDLRNRISDCLFSIVKEVRLSPTPNVCYGHILMSLSTVSELANSMSENLQFAQTFSVQGEIPLLTDLFGCFTVDPFFKDIDTSNKFSNLEIEKTARKEIATQTDKVPPPRIVLKRHATIEEEDVPARQSFRLLQPPTNFYITEMFDDLRNNSVDNAIDNLTYDASTFSRTNQQHQEPQQYQDFDPNVPSTSYQHIPPPSNYPPLNAGYHPNVNYPDLYQQPQYSQYYPDSEHQQQHPQQQYNNYYNHNHIPNHVPNPYQQMHNNTSTYPSNQFAS</sequence>
<feature type="region of interest" description="Disordered" evidence="13">
    <location>
        <begin position="593"/>
        <end position="625"/>
    </location>
</feature>
<dbReference type="SMART" id="SM00430">
    <property type="entry name" value="HOLI"/>
    <property type="match status" value="1"/>
</dbReference>
<dbReference type="PANTHER" id="PTHR47519:SF3">
    <property type="entry name" value="NUCLEAR HORMONE RECEPTOR FAMILY MEMBER NHR-5"/>
    <property type="match status" value="1"/>
</dbReference>
<evidence type="ECO:0000256" key="4">
    <source>
        <dbReference type="ARBA" id="ARBA00022771"/>
    </source>
</evidence>
<protein>
    <submittedName>
        <fullName evidence="16">Uncharacterized protein</fullName>
    </submittedName>
</protein>
<feature type="compositionally biased region" description="Polar residues" evidence="13">
    <location>
        <begin position="609"/>
        <end position="625"/>
    </location>
</feature>
<dbReference type="PANTHER" id="PTHR47519">
    <property type="entry name" value="NUCLEAR HORMONE RECEPTOR FAMILY MEMBER NHR-31-RELATED"/>
    <property type="match status" value="1"/>
</dbReference>
<dbReference type="Pfam" id="PF00104">
    <property type="entry name" value="Hormone_recep"/>
    <property type="match status" value="1"/>
</dbReference>
<evidence type="ECO:0000256" key="7">
    <source>
        <dbReference type="ARBA" id="ARBA00023125"/>
    </source>
</evidence>
<dbReference type="PROSITE" id="PS51843">
    <property type="entry name" value="NR_LBD"/>
    <property type="match status" value="1"/>
</dbReference>
<dbReference type="Pfam" id="PF00105">
    <property type="entry name" value="zf-C4"/>
    <property type="match status" value="1"/>
</dbReference>
<feature type="compositionally biased region" description="Low complexity" evidence="13">
    <location>
        <begin position="593"/>
        <end position="608"/>
    </location>
</feature>
<dbReference type="SUPFAM" id="SSF57716">
    <property type="entry name" value="Glucocorticoid receptor-like (DNA-binding domain)"/>
    <property type="match status" value="1"/>
</dbReference>
<keyword evidence="3 12" id="KW-0479">Metal-binding</keyword>
<evidence type="ECO:0000256" key="5">
    <source>
        <dbReference type="ARBA" id="ARBA00022833"/>
    </source>
</evidence>
<keyword evidence="17" id="KW-1185">Reference proteome</keyword>
<dbReference type="Gene3D" id="3.30.50.10">
    <property type="entry name" value="Erythroid Transcription Factor GATA-1, subunit A"/>
    <property type="match status" value="1"/>
</dbReference>
<dbReference type="GO" id="GO:0008270">
    <property type="term" value="F:zinc ion binding"/>
    <property type="evidence" value="ECO:0007669"/>
    <property type="project" value="UniProtKB-KW"/>
</dbReference>
<keyword evidence="4 12" id="KW-0863">Zinc-finger</keyword>
<dbReference type="InterPro" id="IPR049636">
    <property type="entry name" value="HNF4-like_DBD"/>
</dbReference>
<evidence type="ECO:0000313" key="17">
    <source>
        <dbReference type="Proteomes" id="UP001152747"/>
    </source>
</evidence>
<comment type="subcellular location">
    <subcellularLocation>
        <location evidence="1 12">Nucleus</location>
    </subcellularLocation>
</comment>
<name>A0A9P1IPG6_9PELO</name>
<dbReference type="OrthoDB" id="5838084at2759"/>
<evidence type="ECO:0000259" key="15">
    <source>
        <dbReference type="PROSITE" id="PS51843"/>
    </source>
</evidence>